<dbReference type="HOGENOM" id="CLU_1538464_0_0_10"/>
<dbReference type="STRING" id="929713.NIASO_05160"/>
<protein>
    <recommendedName>
        <fullName evidence="4">Beta-lactamase-inhibitor-like PepSY-like domain-containing protein</fullName>
    </recommendedName>
</protein>
<dbReference type="Proteomes" id="UP000003586">
    <property type="component" value="Chromosome"/>
</dbReference>
<dbReference type="EMBL" id="CP007035">
    <property type="protein sequence ID" value="AHF17284.1"/>
    <property type="molecule type" value="Genomic_DNA"/>
</dbReference>
<dbReference type="SUPFAM" id="SSF160574">
    <property type="entry name" value="BT0923-like"/>
    <property type="match status" value="1"/>
</dbReference>
<name>W0F755_9BACT</name>
<evidence type="ECO:0008006" key="4">
    <source>
        <dbReference type="Google" id="ProtNLM"/>
    </source>
</evidence>
<feature type="chain" id="PRO_5004788086" description="Beta-lactamase-inhibitor-like PepSY-like domain-containing protein" evidence="1">
    <location>
        <begin position="25"/>
        <end position="174"/>
    </location>
</feature>
<dbReference type="RefSeq" id="WP_008583040.1">
    <property type="nucleotide sequence ID" value="NZ_CP007035.1"/>
</dbReference>
<dbReference type="AlphaFoldDB" id="W0F755"/>
<evidence type="ECO:0000313" key="2">
    <source>
        <dbReference type="EMBL" id="AHF17284.1"/>
    </source>
</evidence>
<evidence type="ECO:0000256" key="1">
    <source>
        <dbReference type="SAM" id="SignalP"/>
    </source>
</evidence>
<feature type="signal peptide" evidence="1">
    <location>
        <begin position="1"/>
        <end position="24"/>
    </location>
</feature>
<keyword evidence="3" id="KW-1185">Reference proteome</keyword>
<proteinExistence type="predicted"/>
<dbReference type="Gene3D" id="3.10.450.360">
    <property type="match status" value="1"/>
</dbReference>
<gene>
    <name evidence="2" type="ORF">NIASO_05160</name>
</gene>
<dbReference type="OrthoDB" id="679075at2"/>
<dbReference type="KEGG" id="nso:NIASO_05160"/>
<sequence length="174" mass="19429">MKRQLKTLSAACFLVLGGFLPSYAQNRYEGTVAKAFNATILMALVDINKETVTEANPAAHSSFSILFPNATEPKWTQKDTYSYVSFLNNGRKATASFSPKGVLNYVITECSLEQLPKLFNRKIRKSYAGYWLLQATEIQAYGQKAYQAILENASGFITLKYTTDGVECIRNVIK</sequence>
<keyword evidence="1" id="KW-0732">Signal</keyword>
<organism evidence="2 3">
    <name type="scientific">Niabella soli DSM 19437</name>
    <dbReference type="NCBI Taxonomy" id="929713"/>
    <lineage>
        <taxon>Bacteria</taxon>
        <taxon>Pseudomonadati</taxon>
        <taxon>Bacteroidota</taxon>
        <taxon>Chitinophagia</taxon>
        <taxon>Chitinophagales</taxon>
        <taxon>Chitinophagaceae</taxon>
        <taxon>Niabella</taxon>
    </lineage>
</organism>
<accession>W0F755</accession>
<reference evidence="2 3" key="1">
    <citation type="submission" date="2013-12" db="EMBL/GenBank/DDBJ databases">
        <authorList>
            <consortium name="DOE Joint Genome Institute"/>
            <person name="Eisen J."/>
            <person name="Huntemann M."/>
            <person name="Han J."/>
            <person name="Chen A."/>
            <person name="Kyrpides N."/>
            <person name="Mavromatis K."/>
            <person name="Markowitz V."/>
            <person name="Palaniappan K."/>
            <person name="Ivanova N."/>
            <person name="Schaumberg A."/>
            <person name="Pati A."/>
            <person name="Liolios K."/>
            <person name="Nordberg H.P."/>
            <person name="Cantor M.N."/>
            <person name="Hua S.X."/>
            <person name="Woyke T."/>
        </authorList>
    </citation>
    <scope>NUCLEOTIDE SEQUENCE [LARGE SCALE GENOMIC DNA]</scope>
    <source>
        <strain evidence="3">DSM 19437</strain>
    </source>
</reference>
<evidence type="ECO:0000313" key="3">
    <source>
        <dbReference type="Proteomes" id="UP000003586"/>
    </source>
</evidence>